<keyword evidence="1" id="KW-1185">Reference proteome</keyword>
<accession>A0A915IW75</accession>
<dbReference type="AlphaFoldDB" id="A0A915IW75"/>
<proteinExistence type="predicted"/>
<organism evidence="1 2">
    <name type="scientific">Romanomermis culicivorax</name>
    <name type="common">Nematode worm</name>
    <dbReference type="NCBI Taxonomy" id="13658"/>
    <lineage>
        <taxon>Eukaryota</taxon>
        <taxon>Metazoa</taxon>
        <taxon>Ecdysozoa</taxon>
        <taxon>Nematoda</taxon>
        <taxon>Enoplea</taxon>
        <taxon>Dorylaimia</taxon>
        <taxon>Mermithida</taxon>
        <taxon>Mermithoidea</taxon>
        <taxon>Mermithidae</taxon>
        <taxon>Romanomermis</taxon>
    </lineage>
</organism>
<evidence type="ECO:0000313" key="2">
    <source>
        <dbReference type="WBParaSite" id="nRc.2.0.1.t18334-RA"/>
    </source>
</evidence>
<dbReference type="Proteomes" id="UP000887565">
    <property type="component" value="Unplaced"/>
</dbReference>
<evidence type="ECO:0000313" key="1">
    <source>
        <dbReference type="Proteomes" id="UP000887565"/>
    </source>
</evidence>
<name>A0A915IW75_ROMCU</name>
<reference evidence="2" key="1">
    <citation type="submission" date="2022-11" db="UniProtKB">
        <authorList>
            <consortium name="WormBaseParasite"/>
        </authorList>
    </citation>
    <scope>IDENTIFICATION</scope>
</reference>
<protein>
    <submittedName>
        <fullName evidence="2">Uncharacterized protein</fullName>
    </submittedName>
</protein>
<dbReference type="WBParaSite" id="nRc.2.0.1.t18334-RA">
    <property type="protein sequence ID" value="nRc.2.0.1.t18334-RA"/>
    <property type="gene ID" value="nRc.2.0.1.g18334"/>
</dbReference>
<sequence>MFLQIIHQLGPANPAQLTIANFLAKDPDVKNSNVINRLLMPDEKFLWLIHHPTSVGMNFDCRNSEEDNVNPSQVVTQ</sequence>